<dbReference type="STRING" id="1513793.SAMN06296036_10943"/>
<keyword evidence="4" id="KW-1185">Reference proteome</keyword>
<gene>
    <name evidence="3" type="ORF">SAMN06296036_10943</name>
</gene>
<dbReference type="Pfam" id="PF21688">
    <property type="entry name" value="FAD-depend_C"/>
    <property type="match status" value="1"/>
</dbReference>
<dbReference type="InterPro" id="IPR036188">
    <property type="entry name" value="FAD/NAD-bd_sf"/>
</dbReference>
<evidence type="ECO:0000313" key="3">
    <source>
        <dbReference type="EMBL" id="SMF28769.1"/>
    </source>
</evidence>
<evidence type="ECO:0000259" key="2">
    <source>
        <dbReference type="Pfam" id="PF21688"/>
    </source>
</evidence>
<name>A0A1Y6BU75_9BACT</name>
<sequence length="545" mass="59972">MAVLIKQLTVPVVDKDPDQHITQALVQEYGLKPSDIHGFRIKKKSLDARRKRRIVYHYQVEAKIANEQHLLNHHSSTVTPIPDAKLYDPLEGLPLKGKSMKRKPIIIGTGPAGIFAAHVLAEAGQQSLVIERGEPVEDRLRTVNRLRRTGEFSERSNYCFGEGGAGTFSDGKLTCGRNHPLIKYLFQEWVRFGAPEEILYDAHPHIGTDFLMVIAKRMRDYLKQAGTEFRFNTIFKGFRPGKSSRYEVLLDGGEVLETDHLIIAIGHSARDTYQLLLDQGLAIGPKPFAIGARFEHPQEVIDQIQFGSCSLLPAAEYKLAARAGERGIWTFCMCPGGQLLPTNAQAEHLAINGMSYHARNSGFANAAVVVNINREDFFKGHVLDGMRFQESIERKAFQAGGGNYFTPAQRLGDFLKGRASKGELKSTYKPGVTPARLDKVLPDFVVEALQGALFEYNKKMRGYISHEAIVAGVETKTSSPIVMMRDKSLQSQSHPGIFPTGEGAGFAGGIVSAALDGLKVGRAVLEDAVSESFLESKQASSAPLS</sequence>
<accession>A0A1Y6BU75</accession>
<dbReference type="InterPro" id="IPR028348">
    <property type="entry name" value="FAD-binding_protein"/>
</dbReference>
<dbReference type="OrthoDB" id="5287623at2"/>
<dbReference type="PANTHER" id="PTHR42842:SF3">
    <property type="entry name" value="FAD_NAD(P)-BINDING OXIDOREDUCTASE FAMILY PROTEIN"/>
    <property type="match status" value="1"/>
</dbReference>
<dbReference type="Gene3D" id="3.30.70.2700">
    <property type="match status" value="1"/>
</dbReference>
<dbReference type="EMBL" id="FWZT01000009">
    <property type="protein sequence ID" value="SMF28769.1"/>
    <property type="molecule type" value="Genomic_DNA"/>
</dbReference>
<dbReference type="Gene3D" id="3.50.50.60">
    <property type="entry name" value="FAD/NAD(P)-binding domain"/>
    <property type="match status" value="2"/>
</dbReference>
<protein>
    <submittedName>
        <fullName evidence="3">Uncharacterized protein</fullName>
    </submittedName>
</protein>
<reference evidence="4" key="1">
    <citation type="submission" date="2017-04" db="EMBL/GenBank/DDBJ databases">
        <authorList>
            <person name="Varghese N."/>
            <person name="Submissions S."/>
        </authorList>
    </citation>
    <scope>NUCLEOTIDE SEQUENCE [LARGE SCALE GENOMIC DNA]</scope>
    <source>
        <strain evidence="4">RKEM611</strain>
    </source>
</reference>
<organism evidence="3 4">
    <name type="scientific">Pseudobacteriovorax antillogorgiicola</name>
    <dbReference type="NCBI Taxonomy" id="1513793"/>
    <lineage>
        <taxon>Bacteria</taxon>
        <taxon>Pseudomonadati</taxon>
        <taxon>Bdellovibrionota</taxon>
        <taxon>Oligoflexia</taxon>
        <taxon>Oligoflexales</taxon>
        <taxon>Pseudobacteriovoracaceae</taxon>
        <taxon>Pseudobacteriovorax</taxon>
    </lineage>
</organism>
<dbReference type="RefSeq" id="WP_132319444.1">
    <property type="nucleotide sequence ID" value="NZ_FWZT01000009.1"/>
</dbReference>
<evidence type="ECO:0000259" key="1">
    <source>
        <dbReference type="Pfam" id="PF01494"/>
    </source>
</evidence>
<feature type="domain" description="FAD-dependent protein C-terminal" evidence="2">
    <location>
        <begin position="287"/>
        <end position="477"/>
    </location>
</feature>
<dbReference type="AlphaFoldDB" id="A0A1Y6BU75"/>
<dbReference type="PANTHER" id="PTHR42842">
    <property type="entry name" value="FAD/NAD(P)-BINDING OXIDOREDUCTASE"/>
    <property type="match status" value="1"/>
</dbReference>
<feature type="domain" description="FAD-binding" evidence="1">
    <location>
        <begin position="105"/>
        <end position="136"/>
    </location>
</feature>
<evidence type="ECO:0000313" key="4">
    <source>
        <dbReference type="Proteomes" id="UP000192907"/>
    </source>
</evidence>
<dbReference type="SUPFAM" id="SSF51905">
    <property type="entry name" value="FAD/NAD(P)-binding domain"/>
    <property type="match status" value="1"/>
</dbReference>
<proteinExistence type="predicted"/>
<dbReference type="InterPro" id="IPR002938">
    <property type="entry name" value="FAD-bd"/>
</dbReference>
<dbReference type="GO" id="GO:0071949">
    <property type="term" value="F:FAD binding"/>
    <property type="evidence" value="ECO:0007669"/>
    <property type="project" value="InterPro"/>
</dbReference>
<dbReference type="InterPro" id="IPR049516">
    <property type="entry name" value="FAD-depend_C"/>
</dbReference>
<dbReference type="PIRSF" id="PIRSF038984">
    <property type="entry name" value="FAD_binding_protein"/>
    <property type="match status" value="1"/>
</dbReference>
<dbReference type="Proteomes" id="UP000192907">
    <property type="component" value="Unassembled WGS sequence"/>
</dbReference>
<dbReference type="Pfam" id="PF01494">
    <property type="entry name" value="FAD_binding_3"/>
    <property type="match status" value="1"/>
</dbReference>